<organism evidence="1 2">
    <name type="scientific">Armillaria solidipes</name>
    <dbReference type="NCBI Taxonomy" id="1076256"/>
    <lineage>
        <taxon>Eukaryota</taxon>
        <taxon>Fungi</taxon>
        <taxon>Dikarya</taxon>
        <taxon>Basidiomycota</taxon>
        <taxon>Agaricomycotina</taxon>
        <taxon>Agaricomycetes</taxon>
        <taxon>Agaricomycetidae</taxon>
        <taxon>Agaricales</taxon>
        <taxon>Marasmiineae</taxon>
        <taxon>Physalacriaceae</taxon>
        <taxon>Armillaria</taxon>
    </lineage>
</organism>
<keyword evidence="2" id="KW-1185">Reference proteome</keyword>
<name>A0A2H3B7F6_9AGAR</name>
<dbReference type="EMBL" id="KZ293517">
    <property type="protein sequence ID" value="PBK58966.1"/>
    <property type="molecule type" value="Genomic_DNA"/>
</dbReference>
<reference evidence="2" key="1">
    <citation type="journal article" date="2017" name="Nat. Ecol. Evol.">
        <title>Genome expansion and lineage-specific genetic innovations in the forest pathogenic fungi Armillaria.</title>
        <authorList>
            <person name="Sipos G."/>
            <person name="Prasanna A.N."/>
            <person name="Walter M.C."/>
            <person name="O'Connor E."/>
            <person name="Balint B."/>
            <person name="Krizsan K."/>
            <person name="Kiss B."/>
            <person name="Hess J."/>
            <person name="Varga T."/>
            <person name="Slot J."/>
            <person name="Riley R."/>
            <person name="Boka B."/>
            <person name="Rigling D."/>
            <person name="Barry K."/>
            <person name="Lee J."/>
            <person name="Mihaltcheva S."/>
            <person name="LaButti K."/>
            <person name="Lipzen A."/>
            <person name="Waldron R."/>
            <person name="Moloney N.M."/>
            <person name="Sperisen C."/>
            <person name="Kredics L."/>
            <person name="Vagvoelgyi C."/>
            <person name="Patrignani A."/>
            <person name="Fitzpatrick D."/>
            <person name="Nagy I."/>
            <person name="Doyle S."/>
            <person name="Anderson J.B."/>
            <person name="Grigoriev I.V."/>
            <person name="Gueldener U."/>
            <person name="Muensterkoetter M."/>
            <person name="Nagy L.G."/>
        </authorList>
    </citation>
    <scope>NUCLEOTIDE SEQUENCE [LARGE SCALE GENOMIC DNA]</scope>
    <source>
        <strain evidence="2">28-4</strain>
    </source>
</reference>
<sequence length="601" mass="68486">MNGREWWDRYSNDVHGVGERREHYQKMRLKYANLPEVTLSAFTEAGELEPSISILKQRTYTGRDPIIPSSLADIPCICLGVEGILAKLNTVLGTLGALGAARIPTVTEPRDTVPTSYNLAIGSASSLLEAYILKGYDFGTVFSHVRPFWYNDLTDIQDKLHSREAWDQQMRRDVLVNNKIISRLLPPRRVWDLYSNKVVPWWVARQYPSAISHAWMEKEDRMNVQTPINGYEWPVPMQTDANLDLIRIEMLNLGAEYVWLNVLCLRQASGQKDDLHLDEWKLDVPTIGRVYRMAHGRLVCYFSGLGRPLSLNAGDFESDTCWFRRAWTLQEIQHRMIIGGDTDDDRITEKEMRMRIENQLSWLRENKSVGGLGMPVFIALSEMQKRVSTNPVDKVAGLSYLLWTDQLPTYYATQSQEEAWRALVDEMNITYRGHMFFLYPKAGNGNKCWRPSWKQTTTEALPPPHLTDGWVGFVLRTKENDADWCDGPCIESGYVRGLAEESPEGKRRHGELAVEGTTGVKHTFKIVAAHQYPIPEGLYALVGSNPCGSWGTLEERQCWVVGERLPGQISKKVSVFMMANKKEVKRLHDLGIATSTKTFLA</sequence>
<proteinExistence type="predicted"/>
<evidence type="ECO:0000313" key="2">
    <source>
        <dbReference type="Proteomes" id="UP000218334"/>
    </source>
</evidence>
<dbReference type="Proteomes" id="UP000218334">
    <property type="component" value="Unassembled WGS sequence"/>
</dbReference>
<protein>
    <submittedName>
        <fullName evidence="1">Uncharacterized protein</fullName>
    </submittedName>
</protein>
<evidence type="ECO:0000313" key="1">
    <source>
        <dbReference type="EMBL" id="PBK58966.1"/>
    </source>
</evidence>
<dbReference type="AlphaFoldDB" id="A0A2H3B7F6"/>
<gene>
    <name evidence="1" type="ORF">ARMSODRAFT_1091016</name>
</gene>
<accession>A0A2H3B7F6</accession>